<proteinExistence type="inferred from homology"/>
<evidence type="ECO:0000256" key="1">
    <source>
        <dbReference type="ARBA" id="ARBA00010515"/>
    </source>
</evidence>
<organism evidence="5 6">
    <name type="scientific">Monilinia fructicola</name>
    <name type="common">Brown rot fungus</name>
    <name type="synonym">Ciboria fructicola</name>
    <dbReference type="NCBI Taxonomy" id="38448"/>
    <lineage>
        <taxon>Eukaryota</taxon>
        <taxon>Fungi</taxon>
        <taxon>Dikarya</taxon>
        <taxon>Ascomycota</taxon>
        <taxon>Pezizomycotina</taxon>
        <taxon>Leotiomycetes</taxon>
        <taxon>Helotiales</taxon>
        <taxon>Sclerotiniaceae</taxon>
        <taxon>Monilinia</taxon>
    </lineage>
</organism>
<dbReference type="VEuPathDB" id="FungiDB:MFRU_027g00470"/>
<dbReference type="SUPFAM" id="SSF53474">
    <property type="entry name" value="alpha/beta-Hydrolases"/>
    <property type="match status" value="1"/>
</dbReference>
<dbReference type="InterPro" id="IPR050300">
    <property type="entry name" value="GDXG_lipolytic_enzyme"/>
</dbReference>
<evidence type="ECO:0000259" key="4">
    <source>
        <dbReference type="Pfam" id="PF07859"/>
    </source>
</evidence>
<evidence type="ECO:0000256" key="3">
    <source>
        <dbReference type="PROSITE-ProRule" id="PRU10038"/>
    </source>
</evidence>
<dbReference type="InterPro" id="IPR029058">
    <property type="entry name" value="AB_hydrolase_fold"/>
</dbReference>
<comment type="caution">
    <text evidence="5">The sequence shown here is derived from an EMBL/GenBank/DDBJ whole genome shotgun (WGS) entry which is preliminary data.</text>
</comment>
<dbReference type="EMBL" id="VICG01000004">
    <property type="protein sequence ID" value="KAA8573075.1"/>
    <property type="molecule type" value="Genomic_DNA"/>
</dbReference>
<accession>A0A5M9K2E4</accession>
<dbReference type="PROSITE" id="PS01174">
    <property type="entry name" value="LIPASE_GDXG_SER"/>
    <property type="match status" value="1"/>
</dbReference>
<sequence length="460" mass="50700">MIPKYPNVKLVRLSIPNPYFPRGRRINESFIMLSLLAKLLMIFPFCDDDDDDDHVMIIIIMFGGGYIDCILSCQLRPHPSAPTPQMSSSTPAQENATTSISVAEKADVVLACASIVGHTVLGLLTGIWRTRRAGRGSYRRYVLLTAVRTVFRRMSPRQFLYVSPSTNDAYATVCKRRGVEPSSETLGDGTQAHWIGKRGAKKIILNLHGGGFVIPAAPNAFDFMFKLVDGAEKEEKSLAVLFLSYDLSPSVVYPRQLVQAAALLNHVIHNLNYPPSSIILAGDSAGANLALALLSHIIHGHPNESIPRVHLKEPLDGAVLLAPWLTFGTSAESFEANRYKDILDPTALKLWSREYQSSAPSDNYMEPLYASTSWWKRLPAAVTSILMVAGEHEVFVDDVKAFAGKLQEVETEPGAASLGVELKVVEDEYHDQPNAGLEGDSLAREKSQAWEIGKWVWGRC</sequence>
<dbReference type="PANTHER" id="PTHR48081">
    <property type="entry name" value="AB HYDROLASE SUPERFAMILY PROTEIN C4A8.06C"/>
    <property type="match status" value="1"/>
</dbReference>
<evidence type="ECO:0000313" key="6">
    <source>
        <dbReference type="Proteomes" id="UP000322873"/>
    </source>
</evidence>
<dbReference type="InterPro" id="IPR033140">
    <property type="entry name" value="Lipase_GDXG_put_SER_AS"/>
</dbReference>
<feature type="active site" evidence="3">
    <location>
        <position position="284"/>
    </location>
</feature>
<comment type="similarity">
    <text evidence="1">Belongs to the 'GDXG' lipolytic enzyme family.</text>
</comment>
<evidence type="ECO:0000256" key="2">
    <source>
        <dbReference type="ARBA" id="ARBA00022801"/>
    </source>
</evidence>
<dbReference type="Proteomes" id="UP000322873">
    <property type="component" value="Unassembled WGS sequence"/>
</dbReference>
<keyword evidence="2" id="KW-0378">Hydrolase</keyword>
<dbReference type="InterPro" id="IPR013094">
    <property type="entry name" value="AB_hydrolase_3"/>
</dbReference>
<reference evidence="5 6" key="1">
    <citation type="submission" date="2019-06" db="EMBL/GenBank/DDBJ databases">
        <title>Genome Sequence of the Brown Rot Fungal Pathogen Monilinia fructicola.</title>
        <authorList>
            <person name="De Miccolis Angelini R.M."/>
            <person name="Landi L."/>
            <person name="Abate D."/>
            <person name="Pollastro S."/>
            <person name="Romanazzi G."/>
            <person name="Faretra F."/>
        </authorList>
    </citation>
    <scope>NUCLEOTIDE SEQUENCE [LARGE SCALE GENOMIC DNA]</scope>
    <source>
        <strain evidence="5 6">Mfrc123</strain>
    </source>
</reference>
<evidence type="ECO:0000313" key="5">
    <source>
        <dbReference type="EMBL" id="KAA8573075.1"/>
    </source>
</evidence>
<feature type="domain" description="Alpha/beta hydrolase fold-3" evidence="4">
    <location>
        <begin position="204"/>
        <end position="430"/>
    </location>
</feature>
<dbReference type="GO" id="GO:0016787">
    <property type="term" value="F:hydrolase activity"/>
    <property type="evidence" value="ECO:0007669"/>
    <property type="project" value="UniProtKB-KW"/>
</dbReference>
<keyword evidence="6" id="KW-1185">Reference proteome</keyword>
<dbReference type="Pfam" id="PF07859">
    <property type="entry name" value="Abhydrolase_3"/>
    <property type="match status" value="1"/>
</dbReference>
<dbReference type="PANTHER" id="PTHR48081:SF31">
    <property type="entry name" value="STERYL ACETYL HYDROLASE MUG81-RELATED"/>
    <property type="match status" value="1"/>
</dbReference>
<gene>
    <name evidence="5" type="ORF">EYC84_003606</name>
</gene>
<dbReference type="AlphaFoldDB" id="A0A5M9K2E4"/>
<protein>
    <recommendedName>
        <fullName evidence="4">Alpha/beta hydrolase fold-3 domain-containing protein</fullName>
    </recommendedName>
</protein>
<dbReference type="Gene3D" id="3.40.50.1820">
    <property type="entry name" value="alpha/beta hydrolase"/>
    <property type="match status" value="1"/>
</dbReference>
<name>A0A5M9K2E4_MONFR</name>